<reference evidence="1" key="1">
    <citation type="journal article" date="2019" name="bioRxiv">
        <title>The Genome of the Zebra Mussel, Dreissena polymorpha: A Resource for Invasive Species Research.</title>
        <authorList>
            <person name="McCartney M.A."/>
            <person name="Auch B."/>
            <person name="Kono T."/>
            <person name="Mallez S."/>
            <person name="Zhang Y."/>
            <person name="Obille A."/>
            <person name="Becker A."/>
            <person name="Abrahante J.E."/>
            <person name="Garbe J."/>
            <person name="Badalamenti J.P."/>
            <person name="Herman A."/>
            <person name="Mangelson H."/>
            <person name="Liachko I."/>
            <person name="Sullivan S."/>
            <person name="Sone E.D."/>
            <person name="Koren S."/>
            <person name="Silverstein K.A.T."/>
            <person name="Beckman K.B."/>
            <person name="Gohl D.M."/>
        </authorList>
    </citation>
    <scope>NUCLEOTIDE SEQUENCE</scope>
    <source>
        <strain evidence="1">Duluth1</strain>
        <tissue evidence="1">Whole animal</tissue>
    </source>
</reference>
<evidence type="ECO:0000313" key="2">
    <source>
        <dbReference type="Proteomes" id="UP000828390"/>
    </source>
</evidence>
<name>A0A9D4D3S2_DREPO</name>
<accession>A0A9D4D3S2</accession>
<evidence type="ECO:0000313" key="1">
    <source>
        <dbReference type="EMBL" id="KAH3737639.1"/>
    </source>
</evidence>
<dbReference type="EMBL" id="JAIWYP010000011">
    <property type="protein sequence ID" value="KAH3737639.1"/>
    <property type="molecule type" value="Genomic_DNA"/>
</dbReference>
<reference evidence="1" key="2">
    <citation type="submission" date="2020-11" db="EMBL/GenBank/DDBJ databases">
        <authorList>
            <person name="McCartney M.A."/>
            <person name="Auch B."/>
            <person name="Kono T."/>
            <person name="Mallez S."/>
            <person name="Becker A."/>
            <person name="Gohl D.M."/>
            <person name="Silverstein K.A.T."/>
            <person name="Koren S."/>
            <person name="Bechman K.B."/>
            <person name="Herman A."/>
            <person name="Abrahante J.E."/>
            <person name="Garbe J."/>
        </authorList>
    </citation>
    <scope>NUCLEOTIDE SEQUENCE</scope>
    <source>
        <strain evidence="1">Duluth1</strain>
        <tissue evidence="1">Whole animal</tissue>
    </source>
</reference>
<gene>
    <name evidence="1" type="ORF">DPMN_044232</name>
</gene>
<sequence>MTVPAGWGLISATLRRDWLLRRVVVNTLVGKVGMTLDSGVLEGYLRLHIMGPSDV</sequence>
<dbReference type="Proteomes" id="UP000828390">
    <property type="component" value="Unassembled WGS sequence"/>
</dbReference>
<organism evidence="1 2">
    <name type="scientific">Dreissena polymorpha</name>
    <name type="common">Zebra mussel</name>
    <name type="synonym">Mytilus polymorpha</name>
    <dbReference type="NCBI Taxonomy" id="45954"/>
    <lineage>
        <taxon>Eukaryota</taxon>
        <taxon>Metazoa</taxon>
        <taxon>Spiralia</taxon>
        <taxon>Lophotrochozoa</taxon>
        <taxon>Mollusca</taxon>
        <taxon>Bivalvia</taxon>
        <taxon>Autobranchia</taxon>
        <taxon>Heteroconchia</taxon>
        <taxon>Euheterodonta</taxon>
        <taxon>Imparidentia</taxon>
        <taxon>Neoheterodontei</taxon>
        <taxon>Myida</taxon>
        <taxon>Dreissenoidea</taxon>
        <taxon>Dreissenidae</taxon>
        <taxon>Dreissena</taxon>
    </lineage>
</organism>
<keyword evidence="2" id="KW-1185">Reference proteome</keyword>
<dbReference type="AlphaFoldDB" id="A0A9D4D3S2"/>
<proteinExistence type="predicted"/>
<protein>
    <submittedName>
        <fullName evidence="1">Uncharacterized protein</fullName>
    </submittedName>
</protein>
<comment type="caution">
    <text evidence="1">The sequence shown here is derived from an EMBL/GenBank/DDBJ whole genome shotgun (WGS) entry which is preliminary data.</text>
</comment>